<dbReference type="Proteomes" id="UP001169764">
    <property type="component" value="Unassembled WGS sequence"/>
</dbReference>
<protein>
    <recommendedName>
        <fullName evidence="3">Regulatory protein RecX</fullName>
    </recommendedName>
</protein>
<evidence type="ECO:0000313" key="1">
    <source>
        <dbReference type="EMBL" id="MDO6415505.1"/>
    </source>
</evidence>
<proteinExistence type="predicted"/>
<organism evidence="1 2">
    <name type="scientific">Sphingomonas natans</name>
    <dbReference type="NCBI Taxonomy" id="3063330"/>
    <lineage>
        <taxon>Bacteria</taxon>
        <taxon>Pseudomonadati</taxon>
        <taxon>Pseudomonadota</taxon>
        <taxon>Alphaproteobacteria</taxon>
        <taxon>Sphingomonadales</taxon>
        <taxon>Sphingomonadaceae</taxon>
        <taxon>Sphingomonas</taxon>
    </lineage>
</organism>
<gene>
    <name evidence="1" type="ORF">Q4F19_14020</name>
</gene>
<evidence type="ECO:0008006" key="3">
    <source>
        <dbReference type="Google" id="ProtNLM"/>
    </source>
</evidence>
<evidence type="ECO:0000313" key="2">
    <source>
        <dbReference type="Proteomes" id="UP001169764"/>
    </source>
</evidence>
<keyword evidence="2" id="KW-1185">Reference proteome</keyword>
<dbReference type="EMBL" id="JAUOTP010000006">
    <property type="protein sequence ID" value="MDO6415505.1"/>
    <property type="molecule type" value="Genomic_DNA"/>
</dbReference>
<comment type="caution">
    <text evidence="1">The sequence shown here is derived from an EMBL/GenBank/DDBJ whole genome shotgun (WGS) entry which is preliminary data.</text>
</comment>
<reference evidence="1" key="1">
    <citation type="submission" date="2023-07" db="EMBL/GenBank/DDBJ databases">
        <authorList>
            <person name="Kim M."/>
        </authorList>
    </citation>
    <scope>NUCLEOTIDE SEQUENCE</scope>
    <source>
        <strain evidence="1">BIUV-7</strain>
    </source>
</reference>
<dbReference type="RefSeq" id="WP_303543565.1">
    <property type="nucleotide sequence ID" value="NZ_JAUOTP010000006.1"/>
</dbReference>
<sequence>MELRDRARRLAESGDYADSHAVIFALFKLGYGRAPRAFGFLERFRLNQICRASTRRSRTIHS</sequence>
<name>A0ABT8YB12_9SPHN</name>
<accession>A0ABT8YB12</accession>